<feature type="compositionally biased region" description="Basic residues" evidence="1">
    <location>
        <begin position="20"/>
        <end position="35"/>
    </location>
</feature>
<keyword evidence="3" id="KW-1185">Reference proteome</keyword>
<reference evidence="2 3" key="1">
    <citation type="journal article" date="2011" name="Front. Microbiol.">
        <title>Genomic signatures of strain selection and enhancement in Bacillus atrophaeus var. globigii, a historical biowarfare simulant.</title>
        <authorList>
            <person name="Gibbons H.S."/>
            <person name="Broomall S.M."/>
            <person name="McNew L.A."/>
            <person name="Daligault H."/>
            <person name="Chapman C."/>
            <person name="Bruce D."/>
            <person name="Karavis M."/>
            <person name="Krepps M."/>
            <person name="McGregor P.A."/>
            <person name="Hong C."/>
            <person name="Park K.H."/>
            <person name="Akmal A."/>
            <person name="Feldman A."/>
            <person name="Lin J.S."/>
            <person name="Chang W.E."/>
            <person name="Higgs B.W."/>
            <person name="Demirev P."/>
            <person name="Lindquist J."/>
            <person name="Liem A."/>
            <person name="Fochler E."/>
            <person name="Read T.D."/>
            <person name="Tapia R."/>
            <person name="Johnson S."/>
            <person name="Bishop-Lilly K.A."/>
            <person name="Detter C."/>
            <person name="Han C."/>
            <person name="Sozhamannan S."/>
            <person name="Rosenzweig C.N."/>
            <person name="Skowronski E.W."/>
        </authorList>
    </citation>
    <scope>NUCLEOTIDE SEQUENCE [LARGE SCALE GENOMIC DNA]</scope>
    <source>
        <strain evidence="2 3">AIT1</strain>
    </source>
</reference>
<feature type="region of interest" description="Disordered" evidence="1">
    <location>
        <begin position="16"/>
        <end position="62"/>
    </location>
</feature>
<accession>A0A432X7V1</accession>
<dbReference type="EMBL" id="PIPQ01000002">
    <property type="protein sequence ID" value="RUO42912.1"/>
    <property type="molecule type" value="Genomic_DNA"/>
</dbReference>
<protein>
    <submittedName>
        <fullName evidence="2">DUF2058 domain-containing protein</fullName>
    </submittedName>
</protein>
<feature type="compositionally biased region" description="Acidic residues" evidence="1">
    <location>
        <begin position="160"/>
        <end position="169"/>
    </location>
</feature>
<proteinExistence type="predicted"/>
<comment type="caution">
    <text evidence="2">The sequence shown here is derived from an EMBL/GenBank/DDBJ whole genome shotgun (WGS) entry which is preliminary data.</text>
</comment>
<evidence type="ECO:0000256" key="1">
    <source>
        <dbReference type="SAM" id="MobiDB-lite"/>
    </source>
</evidence>
<dbReference type="RefSeq" id="WP_126757127.1">
    <property type="nucleotide sequence ID" value="NZ_PIPQ01000002.1"/>
</dbReference>
<dbReference type="OrthoDB" id="5294470at2"/>
<gene>
    <name evidence="2" type="ORF">CWE15_05795</name>
</gene>
<sequence>MSKSLAEQLLGAGLVDEKKIKKARQEKRKQKKKIKSGQAVEDTSQQEELARKREEQRERDRQLNLERQAQADERARMAQVLQMLQQSQQPTEGDIRFNFNDPRSNVIKSLYVDATMQKHLANGKLAICAYEDSYFVVPVHVADKVAERYAASVIFIADDSQQEPDEDDPYKDYQIPDDLMW</sequence>
<dbReference type="InterPro" id="IPR018636">
    <property type="entry name" value="DUF2058"/>
</dbReference>
<organism evidence="2 3">
    <name type="scientific">Aliidiomarina taiwanensis</name>
    <dbReference type="NCBI Taxonomy" id="946228"/>
    <lineage>
        <taxon>Bacteria</taxon>
        <taxon>Pseudomonadati</taxon>
        <taxon>Pseudomonadota</taxon>
        <taxon>Gammaproteobacteria</taxon>
        <taxon>Alteromonadales</taxon>
        <taxon>Idiomarinaceae</taxon>
        <taxon>Aliidiomarina</taxon>
    </lineage>
</organism>
<dbReference type="Proteomes" id="UP000286976">
    <property type="component" value="Unassembled WGS sequence"/>
</dbReference>
<dbReference type="Pfam" id="PF09831">
    <property type="entry name" value="DUF2058"/>
    <property type="match status" value="1"/>
</dbReference>
<evidence type="ECO:0000313" key="3">
    <source>
        <dbReference type="Proteomes" id="UP000286976"/>
    </source>
</evidence>
<feature type="region of interest" description="Disordered" evidence="1">
    <location>
        <begin position="160"/>
        <end position="181"/>
    </location>
</feature>
<name>A0A432X7V1_9GAMM</name>
<evidence type="ECO:0000313" key="2">
    <source>
        <dbReference type="EMBL" id="RUO42912.1"/>
    </source>
</evidence>
<feature type="compositionally biased region" description="Basic and acidic residues" evidence="1">
    <location>
        <begin position="48"/>
        <end position="62"/>
    </location>
</feature>
<dbReference type="AlphaFoldDB" id="A0A432X7V1"/>